<dbReference type="InterPro" id="IPR002941">
    <property type="entry name" value="DNA_methylase_N4/N6"/>
</dbReference>
<evidence type="ECO:0000256" key="5">
    <source>
        <dbReference type="ARBA" id="ARBA00022691"/>
    </source>
</evidence>
<sequence length="923" mass="103356">MPTQKAVHNANLTEMEVINNDPALHLRPIREVARELEAIDWSFTEVDTRLPGHDIHPYPAKFIPQLPHGLISRLSGHGETVLDPFGGSGTTALEAVKLGRKAISVDANPLSALIGRVKTARLEPETLKALNAHHSVLLTHLEGGNLTPSSLINNYSSHAPKIVNQDKWFADTAYAELCLIKAYINELDSTSQDIAQVALSRIVIKASFQDSETRYKSVPREVPMGETLRRYLREFTAVVKSVEKNEAATRYGLSQFLCDDIRLIGKEKLPDGIADLVVTSPPYGNATDYHLYHRFRLLWLGFDPIALGHVEIGSHLKHQRESSGFESYLADMEAALATMHRALKPGRYAALVIGDSVYDKKTYDPAEALYERADSLGFEACTIVDRAIHSVKRSFSHAGRRATSEHILILRRKVTPTFIQISPAPYKLWPYEAELRLREVGLKLGDADPSLDIRLPSLDEDRRMYKRAAFSHSVQLEGGNVEPTWQAVLENGEAWRSTTRKDPKYVTHGIHSYKGKFYPQLAKSLLNISGFGPGATVLDLFCGSGTTLLEGYLNGFRTFGCDMNPLAAKISRAKLGVLELNPDTVREVVLSVREFLASPPLNFPQNLDYVEESCREEILRWFSPSIAFKLNWVLGLLRRISAGVMLDFLEVILSSIIREVSNQEPTDLRIRYRSEPLTDADVLGLFLDKLEDQFNRIEKFWKIRNNAPQAFLPSVITEGDNRNPDTFAKLGLEPGSVDLVLTSPPYGTALPYIDTDRLSLLFIMGLKSSDRRPVENGLIGSREISTVERRRLEQIELSEVLPSGSRHFISTMQRELKSDLSAGFRKRNMPALMVRYLLDMSAALGQAKRLLRSGGEMMIVIGDNKTTINGKVMLIPCTDLIEEIACTQEMVVVERIDISVTTENFKHIKNAIVKNVVLRLRKA</sequence>
<keyword evidence="6" id="KW-0680">Restriction system</keyword>
<evidence type="ECO:0000313" key="10">
    <source>
        <dbReference type="EMBL" id="SCB87657.1"/>
    </source>
</evidence>
<dbReference type="SUPFAM" id="SSF53335">
    <property type="entry name" value="S-adenosyl-L-methionine-dependent methyltransferases"/>
    <property type="match status" value="3"/>
</dbReference>
<feature type="domain" description="DNA methylase N-4/N-6" evidence="9">
    <location>
        <begin position="275"/>
        <end position="570"/>
    </location>
</feature>
<evidence type="ECO:0000256" key="8">
    <source>
        <dbReference type="ARBA" id="ARBA00049120"/>
    </source>
</evidence>
<dbReference type="Pfam" id="PF01555">
    <property type="entry name" value="N6_N4_Mtase"/>
    <property type="match status" value="2"/>
</dbReference>
<dbReference type="RefSeq" id="WP_088237299.1">
    <property type="nucleotide sequence ID" value="NZ_FMAY01000002.1"/>
</dbReference>
<keyword evidence="3 10" id="KW-0489">Methyltransferase</keyword>
<evidence type="ECO:0000259" key="9">
    <source>
        <dbReference type="Pfam" id="PF01555"/>
    </source>
</evidence>
<evidence type="ECO:0000256" key="1">
    <source>
        <dbReference type="ARBA" id="ARBA00010203"/>
    </source>
</evidence>
<dbReference type="GO" id="GO:0015667">
    <property type="term" value="F:site-specific DNA-methyltransferase (cytosine-N4-specific) activity"/>
    <property type="evidence" value="ECO:0007669"/>
    <property type="project" value="UniProtKB-EC"/>
</dbReference>
<dbReference type="GO" id="GO:0003677">
    <property type="term" value="F:DNA binding"/>
    <property type="evidence" value="ECO:0007669"/>
    <property type="project" value="UniProtKB-KW"/>
</dbReference>
<dbReference type="Gene3D" id="3.40.50.150">
    <property type="entry name" value="Vaccinia Virus protein VP39"/>
    <property type="match status" value="3"/>
</dbReference>
<organism evidence="10 11">
    <name type="scientific">Kosakonia oryzendophytica</name>
    <dbReference type="NCBI Taxonomy" id="1005665"/>
    <lineage>
        <taxon>Bacteria</taxon>
        <taxon>Pseudomonadati</taxon>
        <taxon>Pseudomonadota</taxon>
        <taxon>Gammaproteobacteria</taxon>
        <taxon>Enterobacterales</taxon>
        <taxon>Enterobacteriaceae</taxon>
        <taxon>Kosakonia</taxon>
    </lineage>
</organism>
<dbReference type="InterPro" id="IPR017985">
    <property type="entry name" value="MeTrfase_CN4_CS"/>
</dbReference>
<keyword evidence="7" id="KW-0238">DNA-binding</keyword>
<evidence type="ECO:0000256" key="3">
    <source>
        <dbReference type="ARBA" id="ARBA00022603"/>
    </source>
</evidence>
<dbReference type="GO" id="GO:0008170">
    <property type="term" value="F:N-methyltransferase activity"/>
    <property type="evidence" value="ECO:0007669"/>
    <property type="project" value="InterPro"/>
</dbReference>
<evidence type="ECO:0000256" key="7">
    <source>
        <dbReference type="ARBA" id="ARBA00023125"/>
    </source>
</evidence>
<dbReference type="GO" id="GO:0016423">
    <property type="term" value="F:tRNA (guanine) methyltransferase activity"/>
    <property type="evidence" value="ECO:0007669"/>
    <property type="project" value="TreeGrafter"/>
</dbReference>
<dbReference type="PRINTS" id="PR00508">
    <property type="entry name" value="S21N4MTFRASE"/>
</dbReference>
<evidence type="ECO:0000313" key="11">
    <source>
        <dbReference type="Proteomes" id="UP000198975"/>
    </source>
</evidence>
<dbReference type="InterPro" id="IPR029063">
    <property type="entry name" value="SAM-dependent_MTases_sf"/>
</dbReference>
<feature type="domain" description="DNA methylase N-4/N-6" evidence="9">
    <location>
        <begin position="54"/>
        <end position="108"/>
    </location>
</feature>
<evidence type="ECO:0000256" key="4">
    <source>
        <dbReference type="ARBA" id="ARBA00022679"/>
    </source>
</evidence>
<proteinExistence type="inferred from homology"/>
<comment type="similarity">
    <text evidence="1">Belongs to the N(4)/N(6)-methyltransferase family. N(4) subfamily.</text>
</comment>
<gene>
    <name evidence="10" type="ORF">GA0061071_102286</name>
</gene>
<dbReference type="PANTHER" id="PTHR14911:SF13">
    <property type="entry name" value="TRNA (GUANINE(6)-N2)-METHYLTRANSFERASE THUMP3"/>
    <property type="match status" value="1"/>
</dbReference>
<dbReference type="Proteomes" id="UP000198975">
    <property type="component" value="Unassembled WGS sequence"/>
</dbReference>
<dbReference type="GO" id="GO:0009307">
    <property type="term" value="P:DNA restriction-modification system"/>
    <property type="evidence" value="ECO:0007669"/>
    <property type="project" value="UniProtKB-KW"/>
</dbReference>
<name>A0A1C3ZZ31_9ENTR</name>
<comment type="catalytic activity">
    <reaction evidence="8">
        <text>a 2'-deoxycytidine in DNA + S-adenosyl-L-methionine = an N(4)-methyl-2'-deoxycytidine in DNA + S-adenosyl-L-homocysteine + H(+)</text>
        <dbReference type="Rhea" id="RHEA:16857"/>
        <dbReference type="Rhea" id="RHEA-COMP:11369"/>
        <dbReference type="Rhea" id="RHEA-COMP:13674"/>
        <dbReference type="ChEBI" id="CHEBI:15378"/>
        <dbReference type="ChEBI" id="CHEBI:57856"/>
        <dbReference type="ChEBI" id="CHEBI:59789"/>
        <dbReference type="ChEBI" id="CHEBI:85452"/>
        <dbReference type="ChEBI" id="CHEBI:137933"/>
        <dbReference type="EC" id="2.1.1.113"/>
    </reaction>
</comment>
<dbReference type="CDD" id="cd02440">
    <property type="entry name" value="AdoMet_MTases"/>
    <property type="match status" value="1"/>
</dbReference>
<protein>
    <recommendedName>
        <fullName evidence="2">site-specific DNA-methyltransferase (cytosine-N(4)-specific)</fullName>
        <ecNumber evidence="2">2.1.1.113</ecNumber>
    </recommendedName>
</protein>
<dbReference type="AlphaFoldDB" id="A0A1C3ZZ31"/>
<evidence type="ECO:0000256" key="2">
    <source>
        <dbReference type="ARBA" id="ARBA00012185"/>
    </source>
</evidence>
<keyword evidence="5" id="KW-0949">S-adenosyl-L-methionine</keyword>
<dbReference type="PROSITE" id="PS00093">
    <property type="entry name" value="N4_MTASE"/>
    <property type="match status" value="2"/>
</dbReference>
<dbReference type="GO" id="GO:0030488">
    <property type="term" value="P:tRNA methylation"/>
    <property type="evidence" value="ECO:0007669"/>
    <property type="project" value="TreeGrafter"/>
</dbReference>
<evidence type="ECO:0000256" key="6">
    <source>
        <dbReference type="ARBA" id="ARBA00022747"/>
    </source>
</evidence>
<accession>A0A1C3ZZ31</accession>
<dbReference type="PANTHER" id="PTHR14911">
    <property type="entry name" value="THUMP DOMAIN-CONTAINING"/>
    <property type="match status" value="1"/>
</dbReference>
<dbReference type="OrthoDB" id="9816043at2"/>
<keyword evidence="4" id="KW-0808">Transferase</keyword>
<reference evidence="11" key="1">
    <citation type="submission" date="2016-08" db="EMBL/GenBank/DDBJ databases">
        <authorList>
            <person name="Varghese N."/>
            <person name="Submissions Spin"/>
        </authorList>
    </citation>
    <scope>NUCLEOTIDE SEQUENCE [LARGE SCALE GENOMIC DNA]</scope>
    <source>
        <strain evidence="11">REICA_082</strain>
    </source>
</reference>
<dbReference type="EMBL" id="FMAY01000002">
    <property type="protein sequence ID" value="SCB87657.1"/>
    <property type="molecule type" value="Genomic_DNA"/>
</dbReference>
<dbReference type="InterPro" id="IPR001091">
    <property type="entry name" value="RM_Methyltransferase"/>
</dbReference>
<dbReference type="EC" id="2.1.1.113" evidence="2"/>
<keyword evidence="11" id="KW-1185">Reference proteome</keyword>